<dbReference type="Proteomes" id="UP000053464">
    <property type="component" value="Unassembled WGS sequence"/>
</dbReference>
<proteinExistence type="predicted"/>
<dbReference type="OrthoDB" id="7427177at2"/>
<accession>A0A0G9MUU4</accession>
<feature type="compositionally biased region" description="Basic and acidic residues" evidence="1">
    <location>
        <begin position="99"/>
        <end position="118"/>
    </location>
</feature>
<dbReference type="STRING" id="1581420.AAW00_09770"/>
<keyword evidence="3" id="KW-1185">Reference proteome</keyword>
<organism evidence="2 3">
    <name type="scientific">Aurantiacibacter luteus</name>
    <dbReference type="NCBI Taxonomy" id="1581420"/>
    <lineage>
        <taxon>Bacteria</taxon>
        <taxon>Pseudomonadati</taxon>
        <taxon>Pseudomonadota</taxon>
        <taxon>Alphaproteobacteria</taxon>
        <taxon>Sphingomonadales</taxon>
        <taxon>Erythrobacteraceae</taxon>
        <taxon>Aurantiacibacter</taxon>
    </lineage>
</organism>
<evidence type="ECO:0000313" key="2">
    <source>
        <dbReference type="EMBL" id="KLE34496.1"/>
    </source>
</evidence>
<feature type="region of interest" description="Disordered" evidence="1">
    <location>
        <begin position="1"/>
        <end position="118"/>
    </location>
</feature>
<reference evidence="2 3" key="1">
    <citation type="submission" date="2015-04" db="EMBL/GenBank/DDBJ databases">
        <title>The draft genome sequence of Erythrobacter luteus KA37.</title>
        <authorList>
            <person name="Zhuang L."/>
            <person name="Liu Y."/>
            <person name="Shao Z."/>
        </authorList>
    </citation>
    <scope>NUCLEOTIDE SEQUENCE [LARGE SCALE GENOMIC DNA]</scope>
    <source>
        <strain evidence="2 3">KA37</strain>
    </source>
</reference>
<dbReference type="AlphaFoldDB" id="A0A0G9MUU4"/>
<feature type="compositionally biased region" description="Basic and acidic residues" evidence="1">
    <location>
        <begin position="1"/>
        <end position="34"/>
    </location>
</feature>
<dbReference type="RefSeq" id="WP_047004143.1">
    <property type="nucleotide sequence ID" value="NZ_LBHB01000002.1"/>
</dbReference>
<dbReference type="EMBL" id="LBHB01000002">
    <property type="protein sequence ID" value="KLE34496.1"/>
    <property type="molecule type" value="Genomic_DNA"/>
</dbReference>
<sequence>MTDTKHTDAPESQEQRQADLAPETHNDEQDDHRSQAQQVAEDARNTAVLGSPTESEKGPNSSEVMGDSTQDTVDHMRDMESSGRIDMGAYEGEPNMDDNEGKYGEANKLDKDLPSEGE</sequence>
<evidence type="ECO:0000256" key="1">
    <source>
        <dbReference type="SAM" id="MobiDB-lite"/>
    </source>
</evidence>
<dbReference type="PATRIC" id="fig|1581420.6.peg.2004"/>
<comment type="caution">
    <text evidence="2">The sequence shown here is derived from an EMBL/GenBank/DDBJ whole genome shotgun (WGS) entry which is preliminary data.</text>
</comment>
<feature type="compositionally biased region" description="Basic and acidic residues" evidence="1">
    <location>
        <begin position="72"/>
        <end position="83"/>
    </location>
</feature>
<protein>
    <submittedName>
        <fullName evidence="2">Uncharacterized protein</fullName>
    </submittedName>
</protein>
<feature type="compositionally biased region" description="Polar residues" evidence="1">
    <location>
        <begin position="58"/>
        <end position="71"/>
    </location>
</feature>
<evidence type="ECO:0000313" key="3">
    <source>
        <dbReference type="Proteomes" id="UP000053464"/>
    </source>
</evidence>
<name>A0A0G9MUU4_9SPHN</name>
<gene>
    <name evidence="2" type="ORF">AAW00_09770</name>
</gene>